<proteinExistence type="predicted"/>
<evidence type="ECO:0000256" key="5">
    <source>
        <dbReference type="SAM" id="Phobius"/>
    </source>
</evidence>
<evidence type="ECO:0000313" key="7">
    <source>
        <dbReference type="Proteomes" id="UP001157946"/>
    </source>
</evidence>
<dbReference type="AlphaFoldDB" id="A0AA45WRC3"/>
<evidence type="ECO:0000256" key="3">
    <source>
        <dbReference type="PROSITE-ProRule" id="PRU00339"/>
    </source>
</evidence>
<feature type="transmembrane region" description="Helical" evidence="5">
    <location>
        <begin position="287"/>
        <end position="307"/>
    </location>
</feature>
<dbReference type="Gene3D" id="1.10.510.10">
    <property type="entry name" value="Transferase(Phosphotransferase) domain 1"/>
    <property type="match status" value="1"/>
</dbReference>
<sequence length="656" mass="74763">MSEFKQKGDIIQGTYEITSVFPFVEGVLYYTTVKKEGPDSGQTRFIHAVNMKKKPADYELDELMSRNQEMFFPIQEVFLEDGKLYQVFNKMEGILFGVYLMRSAPLTMDEVARILKTVTNHLMQCYDEEQFALIDPQNMMITSTGEVRFLFGGPKRLFGLARREAEDVKKVAQVLYQMLTGKRVDDKADKVEPVKETRKDMSLELESLIQRALSADPLKRPRVRDFWRWAEQYEEKKQKKSKSAGEVLPAKVETKNSKEETLPRPVKGKQAEKRKQVEQRPRARRPIAALLGVVAALAVAVGGFMWLSGDSAEDVLAAGGILDSSVEKDAEQAFAYYQQSNLAYDRKQLEQAIALGRKALSADLGKKEYYINLANMYGVAQQYEKGKVVLEAAVAEFPDEPRLLDDLSVFSYYLKDYTGALEAANRAVKLNPGAGSYYYHQGKIYGALKQYDKAIQSLRYATIVSKKTPRYYHDLAVYLNMKGQLDDAITEAKKAAKYADRKQEEYHLTLGVLYLKKWEQVSKNTSLTLQKREEEMAEYSKRAYRAFNDAVDKEKRFPKGQYYKALAHYLHGNFKSANLAALKAAELEPNNAIYQYQLGLTYIALGDKENALSVLEKAYQIDANNSLIQDAIKKAQQIKPQKADTKKEEKTDEKKQ</sequence>
<dbReference type="Gene3D" id="1.25.40.10">
    <property type="entry name" value="Tetratricopeptide repeat domain"/>
    <property type="match status" value="2"/>
</dbReference>
<feature type="region of interest" description="Disordered" evidence="4">
    <location>
        <begin position="634"/>
        <end position="656"/>
    </location>
</feature>
<dbReference type="InterPro" id="IPR019734">
    <property type="entry name" value="TPR_rpt"/>
</dbReference>
<evidence type="ECO:0000313" key="6">
    <source>
        <dbReference type="EMBL" id="SMP30658.1"/>
    </source>
</evidence>
<feature type="compositionally biased region" description="Basic and acidic residues" evidence="4">
    <location>
        <begin position="252"/>
        <end position="262"/>
    </location>
</feature>
<keyword evidence="2 3" id="KW-0802">TPR repeat</keyword>
<dbReference type="SMART" id="SM00028">
    <property type="entry name" value="TPR"/>
    <property type="match status" value="7"/>
</dbReference>
<keyword evidence="7" id="KW-1185">Reference proteome</keyword>
<protein>
    <submittedName>
        <fullName evidence="6">Tetratricopeptide repeat-containing protein</fullName>
    </submittedName>
</protein>
<dbReference type="InterPro" id="IPR011009">
    <property type="entry name" value="Kinase-like_dom_sf"/>
</dbReference>
<accession>A0AA45WRC3</accession>
<dbReference type="GO" id="GO:0030968">
    <property type="term" value="P:endoplasmic reticulum unfolded protein response"/>
    <property type="evidence" value="ECO:0007669"/>
    <property type="project" value="TreeGrafter"/>
</dbReference>
<feature type="region of interest" description="Disordered" evidence="4">
    <location>
        <begin position="238"/>
        <end position="280"/>
    </location>
</feature>
<gene>
    <name evidence="6" type="ORF">SAMN06265361_10790</name>
</gene>
<evidence type="ECO:0000256" key="2">
    <source>
        <dbReference type="ARBA" id="ARBA00022803"/>
    </source>
</evidence>
<feature type="repeat" description="TPR" evidence="3">
    <location>
        <begin position="592"/>
        <end position="625"/>
    </location>
</feature>
<dbReference type="Pfam" id="PF13432">
    <property type="entry name" value="TPR_16"/>
    <property type="match status" value="1"/>
</dbReference>
<dbReference type="PANTHER" id="PTHR44227">
    <property type="match status" value="1"/>
</dbReference>
<keyword evidence="1" id="KW-0677">Repeat</keyword>
<dbReference type="PROSITE" id="PS50005">
    <property type="entry name" value="TPR"/>
    <property type="match status" value="1"/>
</dbReference>
<evidence type="ECO:0000256" key="4">
    <source>
        <dbReference type="SAM" id="MobiDB-lite"/>
    </source>
</evidence>
<reference evidence="6" key="1">
    <citation type="submission" date="2017-05" db="EMBL/GenBank/DDBJ databases">
        <authorList>
            <person name="Varghese N."/>
            <person name="Submissions S."/>
        </authorList>
    </citation>
    <scope>NUCLEOTIDE SEQUENCE</scope>
    <source>
        <strain evidence="6">DSM 45262</strain>
    </source>
</reference>
<comment type="caution">
    <text evidence="6">The sequence shown here is derived from an EMBL/GenBank/DDBJ whole genome shotgun (WGS) entry which is preliminary data.</text>
</comment>
<organism evidence="6 7">
    <name type="scientific">Laceyella tengchongensis</name>
    <dbReference type="NCBI Taxonomy" id="574699"/>
    <lineage>
        <taxon>Bacteria</taxon>
        <taxon>Bacillati</taxon>
        <taxon>Bacillota</taxon>
        <taxon>Bacilli</taxon>
        <taxon>Bacillales</taxon>
        <taxon>Thermoactinomycetaceae</taxon>
        <taxon>Laceyella</taxon>
    </lineage>
</organism>
<dbReference type="InterPro" id="IPR052346">
    <property type="entry name" value="O-mannosyl-transferase_TMTC"/>
</dbReference>
<name>A0AA45WRC3_9BACL</name>
<dbReference type="GO" id="GO:0000030">
    <property type="term" value="F:mannosyltransferase activity"/>
    <property type="evidence" value="ECO:0007669"/>
    <property type="project" value="TreeGrafter"/>
</dbReference>
<dbReference type="Proteomes" id="UP001157946">
    <property type="component" value="Unassembled WGS sequence"/>
</dbReference>
<dbReference type="GO" id="GO:0035269">
    <property type="term" value="P:protein O-linked glycosylation via mannose"/>
    <property type="evidence" value="ECO:0007669"/>
    <property type="project" value="TreeGrafter"/>
</dbReference>
<keyword evidence="5" id="KW-1133">Transmembrane helix</keyword>
<dbReference type="SUPFAM" id="SSF56112">
    <property type="entry name" value="Protein kinase-like (PK-like)"/>
    <property type="match status" value="1"/>
</dbReference>
<keyword evidence="5" id="KW-0812">Transmembrane</keyword>
<dbReference type="InterPro" id="IPR011990">
    <property type="entry name" value="TPR-like_helical_dom_sf"/>
</dbReference>
<dbReference type="EMBL" id="FXTU01000007">
    <property type="protein sequence ID" value="SMP30658.1"/>
    <property type="molecule type" value="Genomic_DNA"/>
</dbReference>
<dbReference type="Pfam" id="PF13181">
    <property type="entry name" value="TPR_8"/>
    <property type="match status" value="1"/>
</dbReference>
<feature type="compositionally biased region" description="Basic and acidic residues" evidence="4">
    <location>
        <begin position="269"/>
        <end position="280"/>
    </location>
</feature>
<dbReference type="RefSeq" id="WP_284724548.1">
    <property type="nucleotide sequence ID" value="NZ_FXTU01000007.1"/>
</dbReference>
<dbReference type="PANTHER" id="PTHR44227:SF3">
    <property type="entry name" value="PROTEIN O-MANNOSYL-TRANSFERASE TMTC4"/>
    <property type="match status" value="1"/>
</dbReference>
<keyword evidence="5" id="KW-0472">Membrane</keyword>
<dbReference type="SUPFAM" id="SSF48452">
    <property type="entry name" value="TPR-like"/>
    <property type="match status" value="2"/>
</dbReference>
<evidence type="ECO:0000256" key="1">
    <source>
        <dbReference type="ARBA" id="ARBA00022737"/>
    </source>
</evidence>
<feature type="compositionally biased region" description="Basic and acidic residues" evidence="4">
    <location>
        <begin position="641"/>
        <end position="656"/>
    </location>
</feature>